<dbReference type="PANTHER" id="PTHR10815">
    <property type="entry name" value="METHYLATED-DNA--PROTEIN-CYSTEINE METHYLTRANSFERASE"/>
    <property type="match status" value="1"/>
</dbReference>
<dbReference type="PROSITE" id="PS00374">
    <property type="entry name" value="MGMT"/>
    <property type="match status" value="1"/>
</dbReference>
<evidence type="ECO:0000256" key="6">
    <source>
        <dbReference type="ARBA" id="ARBA00022763"/>
    </source>
</evidence>
<sequence length="187" mass="21269">MLKETHQIYLAAINKKSYKTVFYAQEIQTPIGNFIAVADDDYLYACFFINHSNINSIEKLLKVYNAKISFKTNDITNQTKNQLDKYFNKELKAFSIPLRLTGTDFQKQVWGELIKIPYGETISYLEEAKNIGNPTAFRAVANANGKNLFPIIIPCHRVINTNGKPGGYTCGLDKKEFLLNLESNKES</sequence>
<evidence type="ECO:0000256" key="8">
    <source>
        <dbReference type="ARBA" id="ARBA00049348"/>
    </source>
</evidence>
<dbReference type="CDD" id="cd06445">
    <property type="entry name" value="ATase"/>
    <property type="match status" value="1"/>
</dbReference>
<evidence type="ECO:0000256" key="4">
    <source>
        <dbReference type="ARBA" id="ARBA00022603"/>
    </source>
</evidence>
<comment type="catalytic activity">
    <reaction evidence="1">
        <text>a 4-O-methyl-thymidine in DNA + L-cysteinyl-[protein] = a thymidine in DNA + S-methyl-L-cysteinyl-[protein]</text>
        <dbReference type="Rhea" id="RHEA:53428"/>
        <dbReference type="Rhea" id="RHEA-COMP:10131"/>
        <dbReference type="Rhea" id="RHEA-COMP:10132"/>
        <dbReference type="Rhea" id="RHEA-COMP:13555"/>
        <dbReference type="Rhea" id="RHEA-COMP:13556"/>
        <dbReference type="ChEBI" id="CHEBI:29950"/>
        <dbReference type="ChEBI" id="CHEBI:82612"/>
        <dbReference type="ChEBI" id="CHEBI:137386"/>
        <dbReference type="ChEBI" id="CHEBI:137387"/>
        <dbReference type="EC" id="2.1.1.63"/>
    </reaction>
</comment>
<dbReference type="Proteomes" id="UP000469081">
    <property type="component" value="Unassembled WGS sequence"/>
</dbReference>
<evidence type="ECO:0000256" key="5">
    <source>
        <dbReference type="ARBA" id="ARBA00022679"/>
    </source>
</evidence>
<dbReference type="PANTHER" id="PTHR10815:SF13">
    <property type="entry name" value="METHYLATED-DNA--PROTEIN-CYSTEINE METHYLTRANSFERASE"/>
    <property type="match status" value="1"/>
</dbReference>
<dbReference type="FunFam" id="1.10.10.10:FF:000214">
    <property type="entry name" value="Methylated-DNA--protein-cysteine methyltransferase"/>
    <property type="match status" value="1"/>
</dbReference>
<feature type="domain" description="Methylated-DNA-[protein]-cysteine S-methyltransferase DNA binding" evidence="9">
    <location>
        <begin position="104"/>
        <end position="183"/>
    </location>
</feature>
<dbReference type="EMBL" id="VJEZ01000015">
    <property type="protein sequence ID" value="MWZ40670.1"/>
    <property type="molecule type" value="Genomic_DNA"/>
</dbReference>
<evidence type="ECO:0000256" key="7">
    <source>
        <dbReference type="ARBA" id="ARBA00023204"/>
    </source>
</evidence>
<comment type="similarity">
    <text evidence="2">Belongs to the MGMT family.</text>
</comment>
<dbReference type="Pfam" id="PF02870">
    <property type="entry name" value="Methyltransf_1N"/>
    <property type="match status" value="1"/>
</dbReference>
<name>A0A6I4RYK1_FRATU</name>
<dbReference type="RefSeq" id="WP_003040556.1">
    <property type="nucleotide sequence ID" value="NZ_VJEZ01000015.1"/>
</dbReference>
<dbReference type="GO" id="GO:0032259">
    <property type="term" value="P:methylation"/>
    <property type="evidence" value="ECO:0007669"/>
    <property type="project" value="UniProtKB-KW"/>
</dbReference>
<evidence type="ECO:0000313" key="12">
    <source>
        <dbReference type="Proteomes" id="UP000469081"/>
    </source>
</evidence>
<dbReference type="Pfam" id="PF01035">
    <property type="entry name" value="DNA_binding_1"/>
    <property type="match status" value="1"/>
</dbReference>
<dbReference type="GO" id="GO:0006281">
    <property type="term" value="P:DNA repair"/>
    <property type="evidence" value="ECO:0007669"/>
    <property type="project" value="UniProtKB-KW"/>
</dbReference>
<dbReference type="Gene3D" id="3.30.160.70">
    <property type="entry name" value="Methylated DNA-protein cysteine methyltransferase domain"/>
    <property type="match status" value="1"/>
</dbReference>
<evidence type="ECO:0000259" key="10">
    <source>
        <dbReference type="Pfam" id="PF02870"/>
    </source>
</evidence>
<dbReference type="EC" id="2.1.1.63" evidence="3"/>
<accession>A0A6I4RYK1</accession>
<dbReference type="InterPro" id="IPR036217">
    <property type="entry name" value="MethylDNA_cys_MeTrfase_DNAb"/>
</dbReference>
<keyword evidence="7" id="KW-0234">DNA repair</keyword>
<feature type="domain" description="Methylguanine DNA methyltransferase ribonuclease-like" evidence="10">
    <location>
        <begin position="27"/>
        <end position="100"/>
    </location>
</feature>
<dbReference type="GO" id="GO:0003908">
    <property type="term" value="F:methylated-DNA-[protein]-cysteine S-methyltransferase activity"/>
    <property type="evidence" value="ECO:0007669"/>
    <property type="project" value="UniProtKB-EC"/>
</dbReference>
<evidence type="ECO:0000256" key="2">
    <source>
        <dbReference type="ARBA" id="ARBA00008711"/>
    </source>
</evidence>
<dbReference type="InterPro" id="IPR036388">
    <property type="entry name" value="WH-like_DNA-bd_sf"/>
</dbReference>
<dbReference type="InterPro" id="IPR014048">
    <property type="entry name" value="MethylDNA_cys_MeTrfase_DNA-bd"/>
</dbReference>
<dbReference type="NCBIfam" id="TIGR00589">
    <property type="entry name" value="ogt"/>
    <property type="match status" value="1"/>
</dbReference>
<dbReference type="SUPFAM" id="SSF46767">
    <property type="entry name" value="Methylated DNA-protein cysteine methyltransferase, C-terminal domain"/>
    <property type="match status" value="1"/>
</dbReference>
<keyword evidence="5 11" id="KW-0808">Transferase</keyword>
<evidence type="ECO:0000256" key="3">
    <source>
        <dbReference type="ARBA" id="ARBA00011918"/>
    </source>
</evidence>
<evidence type="ECO:0000256" key="1">
    <source>
        <dbReference type="ARBA" id="ARBA00001286"/>
    </source>
</evidence>
<evidence type="ECO:0000259" key="9">
    <source>
        <dbReference type="Pfam" id="PF01035"/>
    </source>
</evidence>
<gene>
    <name evidence="11" type="ORF">FNC33_09025</name>
</gene>
<reference evidence="11 12" key="1">
    <citation type="submission" date="2019-06" db="EMBL/GenBank/DDBJ databases">
        <title>Phylogeography and genetic diversity of Francisella tularensis subsp. holarctica in France (1947-2018).</title>
        <authorList>
            <person name="Kevin M."/>
            <person name="Madani N."/>
            <person name="Maurin M."/>
        </authorList>
    </citation>
    <scope>NUCLEOTIDE SEQUENCE [LARGE SCALE GENOMIC DNA]</scope>
    <source>
        <strain evidence="11 12">ATCC 15482</strain>
    </source>
</reference>
<dbReference type="AlphaFoldDB" id="A0A6I4RYK1"/>
<dbReference type="InterPro" id="IPR001497">
    <property type="entry name" value="MethylDNA_cys_MeTrfase_AS"/>
</dbReference>
<comment type="catalytic activity">
    <reaction evidence="8">
        <text>a 6-O-methyl-2'-deoxyguanosine in DNA + L-cysteinyl-[protein] = S-methyl-L-cysteinyl-[protein] + a 2'-deoxyguanosine in DNA</text>
        <dbReference type="Rhea" id="RHEA:24000"/>
        <dbReference type="Rhea" id="RHEA-COMP:10131"/>
        <dbReference type="Rhea" id="RHEA-COMP:10132"/>
        <dbReference type="Rhea" id="RHEA-COMP:11367"/>
        <dbReference type="Rhea" id="RHEA-COMP:11368"/>
        <dbReference type="ChEBI" id="CHEBI:29950"/>
        <dbReference type="ChEBI" id="CHEBI:82612"/>
        <dbReference type="ChEBI" id="CHEBI:85445"/>
        <dbReference type="ChEBI" id="CHEBI:85448"/>
        <dbReference type="EC" id="2.1.1.63"/>
    </reaction>
</comment>
<dbReference type="SUPFAM" id="SSF53155">
    <property type="entry name" value="Methylated DNA-protein cysteine methyltransferase domain"/>
    <property type="match status" value="1"/>
</dbReference>
<evidence type="ECO:0000313" key="11">
    <source>
        <dbReference type="EMBL" id="MWZ40670.1"/>
    </source>
</evidence>
<dbReference type="Gene3D" id="1.10.10.10">
    <property type="entry name" value="Winged helix-like DNA-binding domain superfamily/Winged helix DNA-binding domain"/>
    <property type="match status" value="1"/>
</dbReference>
<proteinExistence type="inferred from homology"/>
<dbReference type="InterPro" id="IPR008332">
    <property type="entry name" value="MethylG_MeTrfase_N"/>
</dbReference>
<protein>
    <recommendedName>
        <fullName evidence="3">methylated-DNA--[protein]-cysteine S-methyltransferase</fullName>
        <ecNumber evidence="3">2.1.1.63</ecNumber>
    </recommendedName>
</protein>
<keyword evidence="6" id="KW-0227">DNA damage</keyword>
<organism evidence="11 12">
    <name type="scientific">Francisella tularensis</name>
    <dbReference type="NCBI Taxonomy" id="263"/>
    <lineage>
        <taxon>Bacteria</taxon>
        <taxon>Pseudomonadati</taxon>
        <taxon>Pseudomonadota</taxon>
        <taxon>Gammaproteobacteria</taxon>
        <taxon>Thiotrichales</taxon>
        <taxon>Francisellaceae</taxon>
        <taxon>Francisella</taxon>
    </lineage>
</organism>
<keyword evidence="4 11" id="KW-0489">Methyltransferase</keyword>
<dbReference type="InterPro" id="IPR036631">
    <property type="entry name" value="MGMT_N_sf"/>
</dbReference>
<comment type="caution">
    <text evidence="11">The sequence shown here is derived from an EMBL/GenBank/DDBJ whole genome shotgun (WGS) entry which is preliminary data.</text>
</comment>